<reference evidence="1" key="1">
    <citation type="submission" date="2020-04" db="EMBL/GenBank/DDBJ databases">
        <title>Hybrid Assembly of Korean Phytophthora infestans isolates.</title>
        <authorList>
            <person name="Prokchorchik M."/>
            <person name="Lee Y."/>
            <person name="Seo J."/>
            <person name="Cho J.-H."/>
            <person name="Park Y.-E."/>
            <person name="Jang D.-C."/>
            <person name="Im J.-S."/>
            <person name="Choi J.-G."/>
            <person name="Park H.-J."/>
            <person name="Lee G.-B."/>
            <person name="Lee Y.-G."/>
            <person name="Hong S.-Y."/>
            <person name="Cho K."/>
            <person name="Sohn K.H."/>
        </authorList>
    </citation>
    <scope>NUCLEOTIDE SEQUENCE</scope>
    <source>
        <strain evidence="1">KR_1_A1</strain>
        <strain evidence="2">KR_2_A2</strain>
    </source>
</reference>
<protein>
    <submittedName>
        <fullName evidence="1">Uncharacterized protein</fullName>
    </submittedName>
</protein>
<evidence type="ECO:0000313" key="2">
    <source>
        <dbReference type="EMBL" id="KAF4130628.1"/>
    </source>
</evidence>
<comment type="caution">
    <text evidence="1">The sequence shown here is derived from an EMBL/GenBank/DDBJ whole genome shotgun (WGS) entry which is preliminary data.</text>
</comment>
<keyword evidence="3" id="KW-1185">Reference proteome</keyword>
<sequence>MLFVFFLGTALMKHQPRLGCNPVPGGIFAVKPAVKDKIPKRVFRLTENWTPSGSMKTSATALAARIPTCWRHHSRKHAAVMRLSRWRK</sequence>
<evidence type="ECO:0000313" key="3">
    <source>
        <dbReference type="Proteomes" id="UP000602510"/>
    </source>
</evidence>
<dbReference type="AlphaFoldDB" id="A0A833SY57"/>
<dbReference type="EMBL" id="WSZM01000334">
    <property type="protein sequence ID" value="KAF4034965.1"/>
    <property type="molecule type" value="Genomic_DNA"/>
</dbReference>
<name>A0A833SY57_PHYIN</name>
<gene>
    <name evidence="1" type="ORF">GN244_ATG13080</name>
    <name evidence="2" type="ORF">GN958_ATG20210</name>
</gene>
<evidence type="ECO:0000313" key="1">
    <source>
        <dbReference type="EMBL" id="KAF4034965.1"/>
    </source>
</evidence>
<proteinExistence type="predicted"/>
<dbReference type="Proteomes" id="UP000704712">
    <property type="component" value="Unassembled WGS sequence"/>
</dbReference>
<accession>A0A833SY57</accession>
<organism evidence="1 3">
    <name type="scientific">Phytophthora infestans</name>
    <name type="common">Potato late blight agent</name>
    <name type="synonym">Botrytis infestans</name>
    <dbReference type="NCBI Taxonomy" id="4787"/>
    <lineage>
        <taxon>Eukaryota</taxon>
        <taxon>Sar</taxon>
        <taxon>Stramenopiles</taxon>
        <taxon>Oomycota</taxon>
        <taxon>Peronosporomycetes</taxon>
        <taxon>Peronosporales</taxon>
        <taxon>Peronosporaceae</taxon>
        <taxon>Phytophthora</taxon>
    </lineage>
</organism>
<dbReference type="Proteomes" id="UP000602510">
    <property type="component" value="Unassembled WGS sequence"/>
</dbReference>
<dbReference type="EMBL" id="JAACNO010002815">
    <property type="protein sequence ID" value="KAF4130628.1"/>
    <property type="molecule type" value="Genomic_DNA"/>
</dbReference>